<proteinExistence type="predicted"/>
<dbReference type="Proteomes" id="UP000279962">
    <property type="component" value="Chromosome"/>
</dbReference>
<protein>
    <recommendedName>
        <fullName evidence="1">Transposase IS4-like domain-containing protein</fullName>
    </recommendedName>
</protein>
<feature type="domain" description="Transposase IS4-like" evidence="1">
    <location>
        <begin position="26"/>
        <end position="144"/>
    </location>
</feature>
<dbReference type="EMBL" id="CP033133">
    <property type="protein sequence ID" value="AYO53660.1"/>
    <property type="molecule type" value="Genomic_DNA"/>
</dbReference>
<dbReference type="Pfam" id="PF01609">
    <property type="entry name" value="DDE_Tnp_1"/>
    <property type="match status" value="1"/>
</dbReference>
<gene>
    <name evidence="2" type="ORF">CDG68_08460</name>
</gene>
<dbReference type="AlphaFoldDB" id="A0A3G2T0H0"/>
<organism evidence="2 3">
    <name type="scientific">Acinetobacter wuhouensis</name>
    <dbReference type="NCBI Taxonomy" id="1879050"/>
    <lineage>
        <taxon>Bacteria</taxon>
        <taxon>Pseudomonadati</taxon>
        <taxon>Pseudomonadota</taxon>
        <taxon>Gammaproteobacteria</taxon>
        <taxon>Moraxellales</taxon>
        <taxon>Moraxellaceae</taxon>
        <taxon>Acinetobacter</taxon>
    </lineage>
</organism>
<dbReference type="InterPro" id="IPR002559">
    <property type="entry name" value="Transposase_11"/>
</dbReference>
<dbReference type="GO" id="GO:0004803">
    <property type="term" value="F:transposase activity"/>
    <property type="evidence" value="ECO:0007669"/>
    <property type="project" value="InterPro"/>
</dbReference>
<evidence type="ECO:0000313" key="3">
    <source>
        <dbReference type="Proteomes" id="UP000279962"/>
    </source>
</evidence>
<sequence length="162" mass="19120">MECCYCRCNRNFYSTSKKNKRKAIVVRKKPTQFKVQAIIHYKTQEILSLSMCKGSKHDFELFKENMKSVPKGSFILADKGYQGIYDIYEKSLIPMKAKKGQKLAEELKFYNREINKRRIGIEHVFGKLKAFKILCDRYRNRGKRIGLRFNLIAGIYNFQLAK</sequence>
<name>A0A3G2T0H0_9GAMM</name>
<evidence type="ECO:0000259" key="1">
    <source>
        <dbReference type="Pfam" id="PF01609"/>
    </source>
</evidence>
<dbReference type="GO" id="GO:0003677">
    <property type="term" value="F:DNA binding"/>
    <property type="evidence" value="ECO:0007669"/>
    <property type="project" value="InterPro"/>
</dbReference>
<dbReference type="GO" id="GO:0006313">
    <property type="term" value="P:DNA transposition"/>
    <property type="evidence" value="ECO:0007669"/>
    <property type="project" value="InterPro"/>
</dbReference>
<accession>A0A3G2T0H0</accession>
<reference evidence="2 3" key="1">
    <citation type="submission" date="2018-10" db="EMBL/GenBank/DDBJ databases">
        <title>The complete genome of Acinetobacter wuhouensis strain WCHAW010062.</title>
        <authorList>
            <person name="Hu Y."/>
            <person name="Long H."/>
            <person name="Feng Y."/>
            <person name="Zong Z."/>
        </authorList>
    </citation>
    <scope>NUCLEOTIDE SEQUENCE [LARGE SCALE GENOMIC DNA]</scope>
    <source>
        <strain evidence="2 3">WCHAW010062</strain>
    </source>
</reference>
<evidence type="ECO:0000313" key="2">
    <source>
        <dbReference type="EMBL" id="AYO53660.1"/>
    </source>
</evidence>